<evidence type="ECO:0008006" key="2">
    <source>
        <dbReference type="Google" id="ProtNLM"/>
    </source>
</evidence>
<organism evidence="1">
    <name type="scientific">viral metagenome</name>
    <dbReference type="NCBI Taxonomy" id="1070528"/>
    <lineage>
        <taxon>unclassified sequences</taxon>
        <taxon>metagenomes</taxon>
        <taxon>organismal metagenomes</taxon>
    </lineage>
</organism>
<name>A0A6C0B187_9ZZZZ</name>
<evidence type="ECO:0000313" key="1">
    <source>
        <dbReference type="EMBL" id="QHS85223.1"/>
    </source>
</evidence>
<dbReference type="AlphaFoldDB" id="A0A6C0B187"/>
<reference evidence="1" key="1">
    <citation type="journal article" date="2020" name="Nature">
        <title>Giant virus diversity and host interactions through global metagenomics.</title>
        <authorList>
            <person name="Schulz F."/>
            <person name="Roux S."/>
            <person name="Paez-Espino D."/>
            <person name="Jungbluth S."/>
            <person name="Walsh D.A."/>
            <person name="Denef V.J."/>
            <person name="McMahon K.D."/>
            <person name="Konstantinidis K.T."/>
            <person name="Eloe-Fadrosh E.A."/>
            <person name="Kyrpides N.C."/>
            <person name="Woyke T."/>
        </authorList>
    </citation>
    <scope>NUCLEOTIDE SEQUENCE</scope>
    <source>
        <strain evidence="1">GVMAG-M-3300009182-78</strain>
    </source>
</reference>
<sequence length="151" mass="17953">MRLLSILSSSFFLLLQSFYTGIKRTSILPFLPQLKLHDVFIFAHDYQKSTNTFNNLYAIDFSPKEELNSLNIIKLAMGLSIPGKVRVVHFNTIHSLNFTEEWYEKVKYLEHSSDMFHIYPCIKLWESRFNIYTHNCKHFSYYLQSNIKSKK</sequence>
<protein>
    <recommendedName>
        <fullName evidence="2">PPPDE domain-containing protein</fullName>
    </recommendedName>
</protein>
<accession>A0A6C0B187</accession>
<proteinExistence type="predicted"/>
<dbReference type="EMBL" id="MN739042">
    <property type="protein sequence ID" value="QHS85223.1"/>
    <property type="molecule type" value="Genomic_DNA"/>
</dbReference>